<organism evidence="2 3">
    <name type="scientific">Nocardia jinanensis</name>
    <dbReference type="NCBI Taxonomy" id="382504"/>
    <lineage>
        <taxon>Bacteria</taxon>
        <taxon>Bacillati</taxon>
        <taxon>Actinomycetota</taxon>
        <taxon>Actinomycetes</taxon>
        <taxon>Mycobacteriales</taxon>
        <taxon>Nocardiaceae</taxon>
        <taxon>Nocardia</taxon>
    </lineage>
</organism>
<dbReference type="GO" id="GO:0004519">
    <property type="term" value="F:endonuclease activity"/>
    <property type="evidence" value="ECO:0007669"/>
    <property type="project" value="UniProtKB-KW"/>
</dbReference>
<dbReference type="AlphaFoldDB" id="A0A917R9L2"/>
<evidence type="ECO:0000259" key="1">
    <source>
        <dbReference type="Pfam" id="PF10593"/>
    </source>
</evidence>
<protein>
    <submittedName>
        <fullName evidence="2">Endonuclease</fullName>
    </submittedName>
</protein>
<comment type="caution">
    <text evidence="2">The sequence shown here is derived from an EMBL/GenBank/DDBJ whole genome shotgun (WGS) entry which is preliminary data.</text>
</comment>
<proteinExistence type="predicted"/>
<name>A0A917R9L2_9NOCA</name>
<evidence type="ECO:0000313" key="2">
    <source>
        <dbReference type="EMBL" id="GGK97054.1"/>
    </source>
</evidence>
<dbReference type="Proteomes" id="UP000638263">
    <property type="component" value="Unassembled WGS sequence"/>
</dbReference>
<keyword evidence="3" id="KW-1185">Reference proteome</keyword>
<dbReference type="SUPFAM" id="SSF52540">
    <property type="entry name" value="P-loop containing nucleoside triphosphate hydrolases"/>
    <property type="match status" value="1"/>
</dbReference>
<dbReference type="InterPro" id="IPR027417">
    <property type="entry name" value="P-loop_NTPase"/>
</dbReference>
<keyword evidence="2" id="KW-0255">Endonuclease</keyword>
<gene>
    <name evidence="2" type="ORF">GCM10011588_09380</name>
</gene>
<accession>A0A917R9L2</accession>
<reference evidence="2" key="2">
    <citation type="submission" date="2020-09" db="EMBL/GenBank/DDBJ databases">
        <authorList>
            <person name="Sun Q."/>
            <person name="Zhou Y."/>
        </authorList>
    </citation>
    <scope>NUCLEOTIDE SEQUENCE</scope>
    <source>
        <strain evidence="2">CGMCC 4.3508</strain>
    </source>
</reference>
<dbReference type="EMBL" id="BMMH01000001">
    <property type="protein sequence ID" value="GGK97054.1"/>
    <property type="molecule type" value="Genomic_DNA"/>
</dbReference>
<dbReference type="Pfam" id="PF10593">
    <property type="entry name" value="Z1"/>
    <property type="match status" value="1"/>
</dbReference>
<feature type="domain" description="Putative endonuclease Z1" evidence="1">
    <location>
        <begin position="369"/>
        <end position="588"/>
    </location>
</feature>
<keyword evidence="2" id="KW-0540">Nuclease</keyword>
<dbReference type="RefSeq" id="WP_062995625.1">
    <property type="nucleotide sequence ID" value="NZ_BMMH01000001.1"/>
</dbReference>
<dbReference type="InterPro" id="IPR018310">
    <property type="entry name" value="Put_endonuclease_Z1-dom"/>
</dbReference>
<sequence length="856" mass="95915">MSQLIDHQFEDQYEAFKSYLNQDTPAEAIKKLKLFAPAEIIRRIQDRYDRDMIQIKDMQEPRSVVIDNYETWYTGPHSEDRLWPAITDGLTRQGWPQDPAIDSLDASSTRIVSLLRHPRERSFSTRGLVVGYVQSGKTTNFTAVMAKAADRGYKLFIVLAGVHNGLRRQTQARLIDQLIKPNRSLWSQITDLDHDFRPTANPASFFGKSNKTHVLCVVKKNATVLRKLVKWLDDASDYLADCPALIIDDEADQATVATTSINPLIRQILDTLPKSAYVGYTASPFANLLIDPAAEDLYPKHFIVNLPKPHGHFGTEVLFGRYALDGEDPNEVDDGYDMIRTVPDSDVGLVRPKTKAEADGFLPAVTETLRRAVLYFWLSTAARRVRRAGNPHCTMLIHTSVRTAVHNGFEPPLKALRSRTMQGLGDAELREELEALWRSEATRVPSEAFCETPVEFDDLFEYLPGVLKDCRVVMDNSQSTDRLDYESGPVVAIAVGGNTLSRGLTLEGLSVSYFVRSVSTYDTLLQMGRWFGYRNGYADLPRIWMTAELEEWFRHLATVETEMRKDIDVYMTEGKNPMQFAVRLRTHPALRVTAAAKMKDAVKAASSYGGLRIQTRYFRTDSSCLLRNQEAARALVTSALRDGQPDDGLSDGRRLIRNVPSDLVLDFLAKYEFHSNSQECDAGLMSDYIEKRIRNAGALRRWNIAIVGNSPAEATDLFEFSPGIAVGTIIRSRLGAPQADYADIKTLMSRRDAAIDLDDATGKKTEKEIFDVRSRLLPDVGLLVLYPIDRKSEPVPAKAGRHAIDAPEHVIGVGLVFPRPKDDDSTVAWESSYVSADLSGIEIEEEDFSPLEAEGL</sequence>
<keyword evidence="2" id="KW-0378">Hydrolase</keyword>
<reference evidence="2" key="1">
    <citation type="journal article" date="2014" name="Int. J. Syst. Evol. Microbiol.">
        <title>Complete genome sequence of Corynebacterium casei LMG S-19264T (=DSM 44701T), isolated from a smear-ripened cheese.</title>
        <authorList>
            <consortium name="US DOE Joint Genome Institute (JGI-PGF)"/>
            <person name="Walter F."/>
            <person name="Albersmeier A."/>
            <person name="Kalinowski J."/>
            <person name="Ruckert C."/>
        </authorList>
    </citation>
    <scope>NUCLEOTIDE SEQUENCE</scope>
    <source>
        <strain evidence="2">CGMCC 4.3508</strain>
    </source>
</reference>
<evidence type="ECO:0000313" key="3">
    <source>
        <dbReference type="Proteomes" id="UP000638263"/>
    </source>
</evidence>